<dbReference type="GO" id="GO:0003723">
    <property type="term" value="F:RNA binding"/>
    <property type="evidence" value="ECO:0007669"/>
    <property type="project" value="UniProtKB-KW"/>
</dbReference>
<dbReference type="STRING" id="43775.SAMN04489760_11159"/>
<dbReference type="EMBL" id="FOBS01000011">
    <property type="protein sequence ID" value="SEM35014.1"/>
    <property type="molecule type" value="Genomic_DNA"/>
</dbReference>
<accession>A0A1H7XN14</accession>
<keyword evidence="3" id="KW-0694">RNA-binding</keyword>
<proteinExistence type="inferred from homology"/>
<dbReference type="SUPFAM" id="SSF55120">
    <property type="entry name" value="Pseudouridine synthase"/>
    <property type="match status" value="1"/>
</dbReference>
<dbReference type="InterPro" id="IPR002942">
    <property type="entry name" value="S4_RNA-bd"/>
</dbReference>
<dbReference type="InterPro" id="IPR050343">
    <property type="entry name" value="RsuA_PseudoU_synthase"/>
</dbReference>
<dbReference type="CDD" id="cd02870">
    <property type="entry name" value="PseudoU_synth_RsuA_like"/>
    <property type="match status" value="1"/>
</dbReference>
<gene>
    <name evidence="6" type="ORF">SAMN04489760_11159</name>
</gene>
<comment type="similarity">
    <text evidence="1 4">Belongs to the pseudouridine synthase RsuA family.</text>
</comment>
<evidence type="ECO:0000256" key="1">
    <source>
        <dbReference type="ARBA" id="ARBA00008348"/>
    </source>
</evidence>
<dbReference type="SUPFAM" id="SSF55174">
    <property type="entry name" value="Alpha-L RNA-binding motif"/>
    <property type="match status" value="1"/>
</dbReference>
<dbReference type="InterPro" id="IPR042092">
    <property type="entry name" value="PsdUridine_s_RsuA/RluB/E/F_cat"/>
</dbReference>
<evidence type="ECO:0000256" key="2">
    <source>
        <dbReference type="ARBA" id="ARBA00023235"/>
    </source>
</evidence>
<evidence type="ECO:0000313" key="6">
    <source>
        <dbReference type="EMBL" id="SEM35014.1"/>
    </source>
</evidence>
<keyword evidence="7" id="KW-1185">Reference proteome</keyword>
<dbReference type="Gene3D" id="3.10.290.10">
    <property type="entry name" value="RNA-binding S4 domain"/>
    <property type="match status" value="1"/>
</dbReference>
<name>A0A1H7XN14_9BACT</name>
<dbReference type="InterPro" id="IPR000748">
    <property type="entry name" value="PsdUridine_synth_RsuA/RluB/E/F"/>
</dbReference>
<dbReference type="InterPro" id="IPR036986">
    <property type="entry name" value="S4_RNA-bd_sf"/>
</dbReference>
<dbReference type="InterPro" id="IPR006145">
    <property type="entry name" value="PsdUridine_synth_RsuA/RluA"/>
</dbReference>
<dbReference type="PROSITE" id="PS50889">
    <property type="entry name" value="S4"/>
    <property type="match status" value="1"/>
</dbReference>
<sequence>MKERLQKIIARSGLASRRKAEEMIREGRVSVNSEIVREFGSKADIDRDEIRVDGKLICAEETKTYLMLNKPRGYVTTLHDPQKRPMVISLLPELGVRLFPVGRLDYDSEGLLLMTNDGRFAQHVQHPRYRISKTYRVKISGRLNAGEFRRLQSGLDLEDGKFIPDEVSLEEINPKSSWLILKISEGRNRVIRRAFEQLGHPVLRLIRTAVADLQLGSLGEGDYRFLKGWEIRQLLSPRKKSESLDRSREGK</sequence>
<dbReference type="OrthoDB" id="9807213at2"/>
<dbReference type="CDD" id="cd00165">
    <property type="entry name" value="S4"/>
    <property type="match status" value="1"/>
</dbReference>
<dbReference type="PANTHER" id="PTHR47683:SF2">
    <property type="entry name" value="RNA-BINDING S4 DOMAIN-CONTAINING PROTEIN"/>
    <property type="match status" value="1"/>
</dbReference>
<dbReference type="InterPro" id="IPR018496">
    <property type="entry name" value="PsdUridine_synth_RsuA/RluB_CS"/>
</dbReference>
<dbReference type="Gene3D" id="3.30.70.580">
    <property type="entry name" value="Pseudouridine synthase I, catalytic domain, N-terminal subdomain"/>
    <property type="match status" value="1"/>
</dbReference>
<dbReference type="Gene3D" id="3.30.70.1560">
    <property type="entry name" value="Alpha-L RNA-binding motif"/>
    <property type="match status" value="1"/>
</dbReference>
<dbReference type="PROSITE" id="PS01149">
    <property type="entry name" value="PSI_RSU"/>
    <property type="match status" value="1"/>
</dbReference>
<dbReference type="PANTHER" id="PTHR47683">
    <property type="entry name" value="PSEUDOURIDINE SYNTHASE FAMILY PROTEIN-RELATED"/>
    <property type="match status" value="1"/>
</dbReference>
<reference evidence="6 7" key="1">
    <citation type="submission" date="2016-10" db="EMBL/GenBank/DDBJ databases">
        <authorList>
            <person name="de Groot N.N."/>
        </authorList>
    </citation>
    <scope>NUCLEOTIDE SEQUENCE [LARGE SCALE GENOMIC DNA]</scope>
    <source>
        <strain evidence="6 7">DSM 8423</strain>
    </source>
</reference>
<dbReference type="Pfam" id="PF00849">
    <property type="entry name" value="PseudoU_synth_2"/>
    <property type="match status" value="1"/>
</dbReference>
<dbReference type="AlphaFoldDB" id="A0A1H7XN14"/>
<organism evidence="6 7">
    <name type="scientific">Syntrophus gentianae</name>
    <dbReference type="NCBI Taxonomy" id="43775"/>
    <lineage>
        <taxon>Bacteria</taxon>
        <taxon>Pseudomonadati</taxon>
        <taxon>Thermodesulfobacteriota</taxon>
        <taxon>Syntrophia</taxon>
        <taxon>Syntrophales</taxon>
        <taxon>Syntrophaceae</taxon>
        <taxon>Syntrophus</taxon>
    </lineage>
</organism>
<dbReference type="GO" id="GO:0120159">
    <property type="term" value="F:rRNA pseudouridine synthase activity"/>
    <property type="evidence" value="ECO:0007669"/>
    <property type="project" value="UniProtKB-ARBA"/>
</dbReference>
<protein>
    <recommendedName>
        <fullName evidence="4">Pseudouridine synthase</fullName>
        <ecNumber evidence="4">5.4.99.-</ecNumber>
    </recommendedName>
</protein>
<evidence type="ECO:0000313" key="7">
    <source>
        <dbReference type="Proteomes" id="UP000198744"/>
    </source>
</evidence>
<dbReference type="NCBIfam" id="TIGR00093">
    <property type="entry name" value="pseudouridine synthase"/>
    <property type="match status" value="1"/>
</dbReference>
<feature type="domain" description="RNA-binding S4" evidence="5">
    <location>
        <begin position="3"/>
        <end position="62"/>
    </location>
</feature>
<evidence type="ECO:0000256" key="4">
    <source>
        <dbReference type="RuleBase" id="RU003887"/>
    </source>
</evidence>
<dbReference type="GO" id="GO:0000455">
    <property type="term" value="P:enzyme-directed rRNA pseudouridine synthesis"/>
    <property type="evidence" value="ECO:0007669"/>
    <property type="project" value="UniProtKB-ARBA"/>
</dbReference>
<evidence type="ECO:0000256" key="3">
    <source>
        <dbReference type="PROSITE-ProRule" id="PRU00182"/>
    </source>
</evidence>
<keyword evidence="2 4" id="KW-0413">Isomerase</keyword>
<dbReference type="Pfam" id="PF01479">
    <property type="entry name" value="S4"/>
    <property type="match status" value="1"/>
</dbReference>
<dbReference type="SMART" id="SM00363">
    <property type="entry name" value="S4"/>
    <property type="match status" value="1"/>
</dbReference>
<dbReference type="FunFam" id="3.10.290.10:FF:000003">
    <property type="entry name" value="Pseudouridine synthase"/>
    <property type="match status" value="1"/>
</dbReference>
<evidence type="ECO:0000259" key="5">
    <source>
        <dbReference type="SMART" id="SM00363"/>
    </source>
</evidence>
<dbReference type="Proteomes" id="UP000198744">
    <property type="component" value="Unassembled WGS sequence"/>
</dbReference>
<dbReference type="RefSeq" id="WP_093883401.1">
    <property type="nucleotide sequence ID" value="NZ_FOBS01000011.1"/>
</dbReference>
<dbReference type="InterPro" id="IPR020103">
    <property type="entry name" value="PsdUridine_synth_cat_dom_sf"/>
</dbReference>
<dbReference type="InterPro" id="IPR020094">
    <property type="entry name" value="TruA/RsuA/RluB/E/F_N"/>
</dbReference>
<dbReference type="EC" id="5.4.99.-" evidence="4"/>